<dbReference type="Gene3D" id="3.40.630.10">
    <property type="entry name" value="Zn peptidases"/>
    <property type="match status" value="1"/>
</dbReference>
<dbReference type="PANTHER" id="PTHR37326:SF1">
    <property type="entry name" value="BLL3975 PROTEIN"/>
    <property type="match status" value="1"/>
</dbReference>
<evidence type="ECO:0000313" key="7">
    <source>
        <dbReference type="Proteomes" id="UP000288086"/>
    </source>
</evidence>
<keyword evidence="3" id="KW-0378">Hydrolase</keyword>
<dbReference type="EMBL" id="MTKP01000016">
    <property type="protein sequence ID" value="RWX49705.1"/>
    <property type="molecule type" value="Genomic_DNA"/>
</dbReference>
<dbReference type="InterPro" id="IPR053138">
    <property type="entry name" value="N-alpha-Ac-DABA_deacetylase"/>
</dbReference>
<dbReference type="InterPro" id="IPR043795">
    <property type="entry name" value="N-alpha-Ac-DABA-like"/>
</dbReference>
<evidence type="ECO:0000313" key="6">
    <source>
        <dbReference type="EMBL" id="RWX49705.1"/>
    </source>
</evidence>
<dbReference type="SUPFAM" id="SSF53187">
    <property type="entry name" value="Zn-dependent exopeptidases"/>
    <property type="match status" value="1"/>
</dbReference>
<organism evidence="6 7">
    <name type="scientific">Candidatus Electrothrix communis</name>
    <dbReference type="NCBI Taxonomy" id="1859133"/>
    <lineage>
        <taxon>Bacteria</taxon>
        <taxon>Pseudomonadati</taxon>
        <taxon>Thermodesulfobacteriota</taxon>
        <taxon>Desulfobulbia</taxon>
        <taxon>Desulfobulbales</taxon>
        <taxon>Desulfobulbaceae</taxon>
        <taxon>Candidatus Electrothrix</taxon>
    </lineage>
</organism>
<dbReference type="CDD" id="cd06251">
    <property type="entry name" value="M14_ASTE_ASPA-like"/>
    <property type="match status" value="1"/>
</dbReference>
<evidence type="ECO:0000256" key="3">
    <source>
        <dbReference type="ARBA" id="ARBA00022801"/>
    </source>
</evidence>
<sequence length="298" mass="33358">MGTTMNRPAPRKSMFDWFGEKIEPGESRNVHLVVGESYSSMTVDIQIHVRRAQEDGPVVFVTGALHGDEINGCGAIRQLIQDDTFQVQRGALVLIPVLNLPAFERHSRYLPDRRDLNRSFPGSVDGSLASRMAFTIFNEIVKRCDYGIDLHTASVRRTNYPTVRGDLTNSEVRRLAEAFGVEIIMNNKGPKNSFRREACNAGCPTIIMEGGEVWKVEPGIVETEVRGIKNVLRELNMLDGEIESPAYQIVIEKSKWIRSERGGFLDFHIKPGDIVKKGQPIITNTTLLGESQDTLYAL</sequence>
<keyword evidence="4" id="KW-0862">Zinc</keyword>
<gene>
    <name evidence="6" type="ORF">VT98_10161</name>
</gene>
<dbReference type="PIRSF" id="PIRSF039012">
    <property type="entry name" value="ASP"/>
    <property type="match status" value="1"/>
</dbReference>
<reference evidence="6 7" key="1">
    <citation type="submission" date="2017-01" db="EMBL/GenBank/DDBJ databases">
        <title>The cable genome- insights into the physiology and evolution of filamentous bacteria capable of sulfide oxidation via long distance electron transfer.</title>
        <authorList>
            <person name="Schreiber L."/>
            <person name="Bjerg J.T."/>
            <person name="Boggild A."/>
            <person name="Van De Vossenberg J."/>
            <person name="Meysman F."/>
            <person name="Nielsen L.P."/>
            <person name="Schramm A."/>
            <person name="Kjeldsen K.U."/>
        </authorList>
    </citation>
    <scope>NUCLEOTIDE SEQUENCE [LARGE SCALE GENOMIC DNA]</scope>
    <source>
        <strain evidence="6">A1</strain>
    </source>
</reference>
<dbReference type="GO" id="GO:0046872">
    <property type="term" value="F:metal ion binding"/>
    <property type="evidence" value="ECO:0007669"/>
    <property type="project" value="UniProtKB-KW"/>
</dbReference>
<dbReference type="Proteomes" id="UP000288086">
    <property type="component" value="Unassembled WGS sequence"/>
</dbReference>
<comment type="caution">
    <text evidence="6">The sequence shown here is derived from an EMBL/GenBank/DDBJ whole genome shotgun (WGS) entry which is preliminary data.</text>
</comment>
<evidence type="ECO:0000256" key="2">
    <source>
        <dbReference type="ARBA" id="ARBA00022723"/>
    </source>
</evidence>
<dbReference type="Pfam" id="PF24827">
    <property type="entry name" value="AstE_AspA_cat"/>
    <property type="match status" value="1"/>
</dbReference>
<comment type="cofactor">
    <cofactor evidence="1">
        <name>Zn(2+)</name>
        <dbReference type="ChEBI" id="CHEBI:29105"/>
    </cofactor>
</comment>
<keyword evidence="7" id="KW-1185">Reference proteome</keyword>
<evidence type="ECO:0000256" key="1">
    <source>
        <dbReference type="ARBA" id="ARBA00001947"/>
    </source>
</evidence>
<evidence type="ECO:0000256" key="4">
    <source>
        <dbReference type="ARBA" id="ARBA00022833"/>
    </source>
</evidence>
<proteinExistence type="predicted"/>
<dbReference type="GO" id="GO:0016811">
    <property type="term" value="F:hydrolase activity, acting on carbon-nitrogen (but not peptide) bonds, in linear amides"/>
    <property type="evidence" value="ECO:0007669"/>
    <property type="project" value="InterPro"/>
</dbReference>
<dbReference type="AlphaFoldDB" id="A0A3S3UE67"/>
<dbReference type="PANTHER" id="PTHR37326">
    <property type="entry name" value="BLL3975 PROTEIN"/>
    <property type="match status" value="1"/>
</dbReference>
<feature type="domain" description="Succinylglutamate desuccinylase/Aspartoacylase catalytic" evidence="5">
    <location>
        <begin position="56"/>
        <end position="234"/>
    </location>
</feature>
<evidence type="ECO:0000259" key="5">
    <source>
        <dbReference type="Pfam" id="PF24827"/>
    </source>
</evidence>
<dbReference type="InterPro" id="IPR055438">
    <property type="entry name" value="AstE_AspA_cat"/>
</dbReference>
<protein>
    <recommendedName>
        <fullName evidence="5">Succinylglutamate desuccinylase/Aspartoacylase catalytic domain-containing protein</fullName>
    </recommendedName>
</protein>
<keyword evidence="2" id="KW-0479">Metal-binding</keyword>
<dbReference type="GO" id="GO:0016788">
    <property type="term" value="F:hydrolase activity, acting on ester bonds"/>
    <property type="evidence" value="ECO:0007669"/>
    <property type="project" value="InterPro"/>
</dbReference>
<accession>A0A3S3UE67</accession>
<name>A0A3S3UE67_9BACT</name>